<comment type="catalytic activity">
    <reaction evidence="9">
        <text>L-seryl-[protein] + ATP = O-phospho-L-seryl-[protein] + ADP + H(+)</text>
        <dbReference type="Rhea" id="RHEA:17989"/>
        <dbReference type="Rhea" id="RHEA-COMP:9863"/>
        <dbReference type="Rhea" id="RHEA-COMP:11604"/>
        <dbReference type="ChEBI" id="CHEBI:15378"/>
        <dbReference type="ChEBI" id="CHEBI:29999"/>
        <dbReference type="ChEBI" id="CHEBI:30616"/>
        <dbReference type="ChEBI" id="CHEBI:83421"/>
        <dbReference type="ChEBI" id="CHEBI:456216"/>
        <dbReference type="EC" id="2.7.11.1"/>
    </reaction>
</comment>
<evidence type="ECO:0000313" key="12">
    <source>
        <dbReference type="Proteomes" id="UP001154282"/>
    </source>
</evidence>
<sequence length="141" mass="15977">MEILGRIRHRNVVKLYACLLKGGCSYLVYEYMPNGNLFEAIHRRIKDWVHRYRIALGAAKGISYLHHDCSPPVVHRDIKSSNVLLDEDYEAKIADFGVAKLAEVTRDQQGCDHSCFAGTHGYIAPGRDGLFAKSDRKERCV</sequence>
<dbReference type="PANTHER" id="PTHR48006">
    <property type="entry name" value="LEUCINE-RICH REPEAT-CONTAINING PROTEIN DDB_G0281931-RELATED"/>
    <property type="match status" value="1"/>
</dbReference>
<dbReference type="InterPro" id="IPR008271">
    <property type="entry name" value="Ser/Thr_kinase_AS"/>
</dbReference>
<name>A0AAV0RJM5_9ROSI</name>
<dbReference type="InterPro" id="IPR051824">
    <property type="entry name" value="LRR_Rcpt-Like_S/T_Kinase"/>
</dbReference>
<gene>
    <name evidence="11" type="ORF">LITE_LOCUS48053</name>
</gene>
<comment type="caution">
    <text evidence="11">The sequence shown here is derived from an EMBL/GenBank/DDBJ whole genome shotgun (WGS) entry which is preliminary data.</text>
</comment>
<evidence type="ECO:0000256" key="6">
    <source>
        <dbReference type="ARBA" id="ARBA00022777"/>
    </source>
</evidence>
<comment type="catalytic activity">
    <reaction evidence="8">
        <text>L-threonyl-[protein] + ATP = O-phospho-L-threonyl-[protein] + ADP + H(+)</text>
        <dbReference type="Rhea" id="RHEA:46608"/>
        <dbReference type="Rhea" id="RHEA-COMP:11060"/>
        <dbReference type="Rhea" id="RHEA-COMP:11605"/>
        <dbReference type="ChEBI" id="CHEBI:15378"/>
        <dbReference type="ChEBI" id="CHEBI:30013"/>
        <dbReference type="ChEBI" id="CHEBI:30616"/>
        <dbReference type="ChEBI" id="CHEBI:61977"/>
        <dbReference type="ChEBI" id="CHEBI:456216"/>
        <dbReference type="EC" id="2.7.11.1"/>
    </reaction>
</comment>
<keyword evidence="3" id="KW-0723">Serine/threonine-protein kinase</keyword>
<dbReference type="GO" id="GO:0016020">
    <property type="term" value="C:membrane"/>
    <property type="evidence" value="ECO:0007669"/>
    <property type="project" value="UniProtKB-SubCell"/>
</dbReference>
<dbReference type="PROSITE" id="PS50011">
    <property type="entry name" value="PROTEIN_KINASE_DOM"/>
    <property type="match status" value="1"/>
</dbReference>
<dbReference type="InterPro" id="IPR000719">
    <property type="entry name" value="Prot_kinase_dom"/>
</dbReference>
<evidence type="ECO:0000313" key="11">
    <source>
        <dbReference type="EMBL" id="CAI0556678.1"/>
    </source>
</evidence>
<keyword evidence="12" id="KW-1185">Reference proteome</keyword>
<dbReference type="Pfam" id="PF00069">
    <property type="entry name" value="Pkinase"/>
    <property type="match status" value="1"/>
</dbReference>
<dbReference type="EC" id="2.7.11.1" evidence="2"/>
<evidence type="ECO:0000256" key="2">
    <source>
        <dbReference type="ARBA" id="ARBA00012513"/>
    </source>
</evidence>
<keyword evidence="4" id="KW-0808">Transferase</keyword>
<comment type="subcellular location">
    <subcellularLocation>
        <location evidence="1">Membrane</location>
        <topology evidence="1">Single-pass type I membrane protein</topology>
    </subcellularLocation>
</comment>
<dbReference type="GO" id="GO:0004674">
    <property type="term" value="F:protein serine/threonine kinase activity"/>
    <property type="evidence" value="ECO:0007669"/>
    <property type="project" value="UniProtKB-KW"/>
</dbReference>
<evidence type="ECO:0000256" key="3">
    <source>
        <dbReference type="ARBA" id="ARBA00022527"/>
    </source>
</evidence>
<dbReference type="PROSITE" id="PS00108">
    <property type="entry name" value="PROTEIN_KINASE_ST"/>
    <property type="match status" value="1"/>
</dbReference>
<evidence type="ECO:0000256" key="5">
    <source>
        <dbReference type="ARBA" id="ARBA00022741"/>
    </source>
</evidence>
<dbReference type="EMBL" id="CAMGYJ010000011">
    <property type="protein sequence ID" value="CAI0556678.1"/>
    <property type="molecule type" value="Genomic_DNA"/>
</dbReference>
<evidence type="ECO:0000256" key="1">
    <source>
        <dbReference type="ARBA" id="ARBA00004479"/>
    </source>
</evidence>
<dbReference type="FunFam" id="1.10.510.10:FF:001023">
    <property type="entry name" value="Os07g0541700 protein"/>
    <property type="match status" value="1"/>
</dbReference>
<dbReference type="GO" id="GO:0005524">
    <property type="term" value="F:ATP binding"/>
    <property type="evidence" value="ECO:0007669"/>
    <property type="project" value="UniProtKB-KW"/>
</dbReference>
<evidence type="ECO:0000256" key="8">
    <source>
        <dbReference type="ARBA" id="ARBA00047899"/>
    </source>
</evidence>
<keyword evidence="6" id="KW-0418">Kinase</keyword>
<evidence type="ECO:0000256" key="7">
    <source>
        <dbReference type="ARBA" id="ARBA00022840"/>
    </source>
</evidence>
<dbReference type="SMART" id="SM00220">
    <property type="entry name" value="S_TKc"/>
    <property type="match status" value="1"/>
</dbReference>
<accession>A0AAV0RJM5</accession>
<feature type="domain" description="Protein kinase" evidence="10">
    <location>
        <begin position="1"/>
        <end position="141"/>
    </location>
</feature>
<evidence type="ECO:0000256" key="9">
    <source>
        <dbReference type="ARBA" id="ARBA00048679"/>
    </source>
</evidence>
<dbReference type="PANTHER" id="PTHR48006:SF92">
    <property type="entry name" value="LRR RECEPTOR-LIKE SERINE_THREONINE-PROTEIN KINASE GSO1"/>
    <property type="match status" value="1"/>
</dbReference>
<proteinExistence type="predicted"/>
<protein>
    <recommendedName>
        <fullName evidence="2">non-specific serine/threonine protein kinase</fullName>
        <ecNumber evidence="2">2.7.11.1</ecNumber>
    </recommendedName>
</protein>
<dbReference type="AlphaFoldDB" id="A0AAV0RJM5"/>
<evidence type="ECO:0000259" key="10">
    <source>
        <dbReference type="PROSITE" id="PS50011"/>
    </source>
</evidence>
<reference evidence="11" key="1">
    <citation type="submission" date="2022-08" db="EMBL/GenBank/DDBJ databases">
        <authorList>
            <person name="Gutierrez-Valencia J."/>
        </authorList>
    </citation>
    <scope>NUCLEOTIDE SEQUENCE</scope>
</reference>
<dbReference type="SUPFAM" id="SSF56112">
    <property type="entry name" value="Protein kinase-like (PK-like)"/>
    <property type="match status" value="1"/>
</dbReference>
<organism evidence="11 12">
    <name type="scientific">Linum tenue</name>
    <dbReference type="NCBI Taxonomy" id="586396"/>
    <lineage>
        <taxon>Eukaryota</taxon>
        <taxon>Viridiplantae</taxon>
        <taxon>Streptophyta</taxon>
        <taxon>Embryophyta</taxon>
        <taxon>Tracheophyta</taxon>
        <taxon>Spermatophyta</taxon>
        <taxon>Magnoliopsida</taxon>
        <taxon>eudicotyledons</taxon>
        <taxon>Gunneridae</taxon>
        <taxon>Pentapetalae</taxon>
        <taxon>rosids</taxon>
        <taxon>fabids</taxon>
        <taxon>Malpighiales</taxon>
        <taxon>Linaceae</taxon>
        <taxon>Linum</taxon>
    </lineage>
</organism>
<dbReference type="Gene3D" id="1.10.510.10">
    <property type="entry name" value="Transferase(Phosphotransferase) domain 1"/>
    <property type="match status" value="1"/>
</dbReference>
<keyword evidence="7" id="KW-0067">ATP-binding</keyword>
<dbReference type="InterPro" id="IPR011009">
    <property type="entry name" value="Kinase-like_dom_sf"/>
</dbReference>
<evidence type="ECO:0000256" key="4">
    <source>
        <dbReference type="ARBA" id="ARBA00022679"/>
    </source>
</evidence>
<keyword evidence="5" id="KW-0547">Nucleotide-binding</keyword>
<dbReference type="Proteomes" id="UP001154282">
    <property type="component" value="Unassembled WGS sequence"/>
</dbReference>